<feature type="compositionally biased region" description="Low complexity" evidence="4">
    <location>
        <begin position="331"/>
        <end position="340"/>
    </location>
</feature>
<comment type="subcellular location">
    <subcellularLocation>
        <location evidence="1">Nucleus</location>
    </subcellularLocation>
</comment>
<proteinExistence type="predicted"/>
<dbReference type="EMBL" id="ML996581">
    <property type="protein sequence ID" value="KAF2754240.1"/>
    <property type="molecule type" value="Genomic_DNA"/>
</dbReference>
<dbReference type="PANTHER" id="PTHR15245">
    <property type="entry name" value="SYMPLEKIN-RELATED"/>
    <property type="match status" value="1"/>
</dbReference>
<organism evidence="6 7">
    <name type="scientific">Pseudovirgaria hyperparasitica</name>
    <dbReference type="NCBI Taxonomy" id="470096"/>
    <lineage>
        <taxon>Eukaryota</taxon>
        <taxon>Fungi</taxon>
        <taxon>Dikarya</taxon>
        <taxon>Ascomycota</taxon>
        <taxon>Pezizomycotina</taxon>
        <taxon>Dothideomycetes</taxon>
        <taxon>Dothideomycetes incertae sedis</taxon>
        <taxon>Acrospermales</taxon>
        <taxon>Acrospermaceae</taxon>
        <taxon>Pseudovirgaria</taxon>
    </lineage>
</organism>
<keyword evidence="2" id="KW-0507">mRNA processing</keyword>
<keyword evidence="7" id="KW-1185">Reference proteome</keyword>
<accession>A0A6A6VX80</accession>
<dbReference type="SUPFAM" id="SSF48371">
    <property type="entry name" value="ARM repeat"/>
    <property type="match status" value="1"/>
</dbReference>
<dbReference type="GO" id="GO:0006397">
    <property type="term" value="P:mRNA processing"/>
    <property type="evidence" value="ECO:0007669"/>
    <property type="project" value="UniProtKB-KW"/>
</dbReference>
<feature type="domain" description="Symplekin/Pta1 N-terminal" evidence="5">
    <location>
        <begin position="91"/>
        <end position="310"/>
    </location>
</feature>
<evidence type="ECO:0000313" key="7">
    <source>
        <dbReference type="Proteomes" id="UP000799437"/>
    </source>
</evidence>
<dbReference type="OrthoDB" id="331600at2759"/>
<keyword evidence="3" id="KW-0539">Nucleus</keyword>
<dbReference type="PANTHER" id="PTHR15245:SF20">
    <property type="entry name" value="SYMPLEKIN"/>
    <property type="match status" value="1"/>
</dbReference>
<dbReference type="GeneID" id="54485794"/>
<dbReference type="Gene3D" id="1.25.10.10">
    <property type="entry name" value="Leucine-rich Repeat Variant"/>
    <property type="match status" value="1"/>
</dbReference>
<dbReference type="InterPro" id="IPR016024">
    <property type="entry name" value="ARM-type_fold"/>
</dbReference>
<reference evidence="6" key="1">
    <citation type="journal article" date="2020" name="Stud. Mycol.">
        <title>101 Dothideomycetes genomes: a test case for predicting lifestyles and emergence of pathogens.</title>
        <authorList>
            <person name="Haridas S."/>
            <person name="Albert R."/>
            <person name="Binder M."/>
            <person name="Bloem J."/>
            <person name="Labutti K."/>
            <person name="Salamov A."/>
            <person name="Andreopoulos B."/>
            <person name="Baker S."/>
            <person name="Barry K."/>
            <person name="Bills G."/>
            <person name="Bluhm B."/>
            <person name="Cannon C."/>
            <person name="Castanera R."/>
            <person name="Culley D."/>
            <person name="Daum C."/>
            <person name="Ezra D."/>
            <person name="Gonzalez J."/>
            <person name="Henrissat B."/>
            <person name="Kuo A."/>
            <person name="Liang C."/>
            <person name="Lipzen A."/>
            <person name="Lutzoni F."/>
            <person name="Magnuson J."/>
            <person name="Mondo S."/>
            <person name="Nolan M."/>
            <person name="Ohm R."/>
            <person name="Pangilinan J."/>
            <person name="Park H.-J."/>
            <person name="Ramirez L."/>
            <person name="Alfaro M."/>
            <person name="Sun H."/>
            <person name="Tritt A."/>
            <person name="Yoshinaga Y."/>
            <person name="Zwiers L.-H."/>
            <person name="Turgeon B."/>
            <person name="Goodwin S."/>
            <person name="Spatafora J."/>
            <person name="Crous P."/>
            <person name="Grigoriev I."/>
        </authorList>
    </citation>
    <scope>NUCLEOTIDE SEQUENCE</scope>
    <source>
        <strain evidence="6">CBS 121739</strain>
    </source>
</reference>
<dbReference type="InterPro" id="IPR011989">
    <property type="entry name" value="ARM-like"/>
</dbReference>
<gene>
    <name evidence="6" type="ORF">EJ05DRAFT_479766</name>
</gene>
<dbReference type="Proteomes" id="UP000799437">
    <property type="component" value="Unassembled WGS sequence"/>
</dbReference>
<name>A0A6A6VX80_9PEZI</name>
<evidence type="ECO:0000256" key="3">
    <source>
        <dbReference type="ARBA" id="ARBA00023242"/>
    </source>
</evidence>
<dbReference type="GO" id="GO:0005847">
    <property type="term" value="C:mRNA cleavage and polyadenylation specificity factor complex"/>
    <property type="evidence" value="ECO:0007669"/>
    <property type="project" value="TreeGrafter"/>
</dbReference>
<evidence type="ECO:0000313" key="6">
    <source>
        <dbReference type="EMBL" id="KAF2754240.1"/>
    </source>
</evidence>
<sequence length="737" mass="81604">MNPAGSSTSETITSLNSARAIALNDPNYYSQILPAIIPITGPQAAIELQRWGAEFIAETFASPILGAEQKRELSLQVLDRLKELLDSPGVDTNVLKGAVQAAASIYPHVLRHTIKNPSDEATWQKIAAIKSNILRRMDNAMPGVRICCIKFVQRVVQTQTPGVIKDPRRPDLNEISLALVPRDHPILIPSNLEAEASGLLDRLLGTLQEDISDPLLVTATLNSLGSLIRSRASIANKIITQVLNFHPVKLVSGPVTSRSKLVVKSVEKTTRALLVNSMKKSPENPMNPRIQQYIERMQRARIEYFESTRKRSAPVEPTNGVDQTKRQKLAPENTKPPEITPIPTTMTYAQLFGITKDPIIKSFDVTAIPQDTVARITVPLLQAVDETMLQNALNLVRTKYLELGKSRQQAMAAQAAKQQAMAEDDDEYEPDFQPPEDAEQLANRLDTTEERGIDQAPISLGTFKLPPPEPFSELQLAETCKATAKRLFGVMSSTSPSTRQTAPKAGFNRLAASSYDRNSWVTIIVRLATRASAGISAAPNAVKSEEKKPSSVTPEAISNSIRDDLWHYVVEDFRRRIDVAIAWLTEEWYGDFMINKHEGRVVSRNYRAWTMKLLNGILPYLDAKDKNVLIRFMGEIPGLEKDVIDAVKDLARDPERVDMVVTSLLYCIITRPPVRDLCIDAIEDLYRNYEGAKARAAKVLQKWRPHVLVQEEQAGGLANGTSAQAAAPVVVKTETAV</sequence>
<dbReference type="RefSeq" id="XP_033596691.1">
    <property type="nucleotide sequence ID" value="XM_033744740.1"/>
</dbReference>
<evidence type="ECO:0000259" key="5">
    <source>
        <dbReference type="Pfam" id="PF11935"/>
    </source>
</evidence>
<evidence type="ECO:0000256" key="4">
    <source>
        <dbReference type="SAM" id="MobiDB-lite"/>
    </source>
</evidence>
<dbReference type="Pfam" id="PF11935">
    <property type="entry name" value="SYMPK_PTA1_N"/>
    <property type="match status" value="1"/>
</dbReference>
<feature type="region of interest" description="Disordered" evidence="4">
    <location>
        <begin position="310"/>
        <end position="340"/>
    </location>
</feature>
<dbReference type="InterPro" id="IPR021850">
    <property type="entry name" value="Symplekin/Pta1"/>
</dbReference>
<dbReference type="InterPro" id="IPR032460">
    <property type="entry name" value="Symplekin/Pta1_N"/>
</dbReference>
<dbReference type="AlphaFoldDB" id="A0A6A6VX80"/>
<protein>
    <recommendedName>
        <fullName evidence="5">Symplekin/Pta1 N-terminal domain-containing protein</fullName>
    </recommendedName>
</protein>
<evidence type="ECO:0000256" key="2">
    <source>
        <dbReference type="ARBA" id="ARBA00022664"/>
    </source>
</evidence>
<evidence type="ECO:0000256" key="1">
    <source>
        <dbReference type="ARBA" id="ARBA00004123"/>
    </source>
</evidence>